<reference evidence="1 2" key="1">
    <citation type="journal article" date="2020" name="Cell">
        <title>Large-Scale Comparative Analyses of Tick Genomes Elucidate Their Genetic Diversity and Vector Capacities.</title>
        <authorList>
            <consortium name="Tick Genome and Microbiome Consortium (TIGMIC)"/>
            <person name="Jia N."/>
            <person name="Wang J."/>
            <person name="Shi W."/>
            <person name="Du L."/>
            <person name="Sun Y."/>
            <person name="Zhan W."/>
            <person name="Jiang J.F."/>
            <person name="Wang Q."/>
            <person name="Zhang B."/>
            <person name="Ji P."/>
            <person name="Bell-Sakyi L."/>
            <person name="Cui X.M."/>
            <person name="Yuan T.T."/>
            <person name="Jiang B.G."/>
            <person name="Yang W.F."/>
            <person name="Lam T.T."/>
            <person name="Chang Q.C."/>
            <person name="Ding S.J."/>
            <person name="Wang X.J."/>
            <person name="Zhu J.G."/>
            <person name="Ruan X.D."/>
            <person name="Zhao L."/>
            <person name="Wei J.T."/>
            <person name="Ye R.Z."/>
            <person name="Que T.C."/>
            <person name="Du C.H."/>
            <person name="Zhou Y.H."/>
            <person name="Cheng J.X."/>
            <person name="Dai P.F."/>
            <person name="Guo W.B."/>
            <person name="Han X.H."/>
            <person name="Huang E.J."/>
            <person name="Li L.F."/>
            <person name="Wei W."/>
            <person name="Gao Y.C."/>
            <person name="Liu J.Z."/>
            <person name="Shao H.Z."/>
            <person name="Wang X."/>
            <person name="Wang C.C."/>
            <person name="Yang T.C."/>
            <person name="Huo Q.B."/>
            <person name="Li W."/>
            <person name="Chen H.Y."/>
            <person name="Chen S.E."/>
            <person name="Zhou L.G."/>
            <person name="Ni X.B."/>
            <person name="Tian J.H."/>
            <person name="Sheng Y."/>
            <person name="Liu T."/>
            <person name="Pan Y.S."/>
            <person name="Xia L.Y."/>
            <person name="Li J."/>
            <person name="Zhao F."/>
            <person name="Cao W.C."/>
        </authorList>
    </citation>
    <scope>NUCLEOTIDE SEQUENCE [LARGE SCALE GENOMIC DNA]</scope>
    <source>
        <strain evidence="1">Iper-2018</strain>
    </source>
</reference>
<comment type="caution">
    <text evidence="1">The sequence shown here is derived from an EMBL/GenBank/DDBJ whole genome shotgun (WGS) entry which is preliminary data.</text>
</comment>
<keyword evidence="2" id="KW-1185">Reference proteome</keyword>
<accession>A0AC60P0F8</accession>
<name>A0AC60P0F8_IXOPE</name>
<organism evidence="1 2">
    <name type="scientific">Ixodes persulcatus</name>
    <name type="common">Taiga tick</name>
    <dbReference type="NCBI Taxonomy" id="34615"/>
    <lineage>
        <taxon>Eukaryota</taxon>
        <taxon>Metazoa</taxon>
        <taxon>Ecdysozoa</taxon>
        <taxon>Arthropoda</taxon>
        <taxon>Chelicerata</taxon>
        <taxon>Arachnida</taxon>
        <taxon>Acari</taxon>
        <taxon>Parasitiformes</taxon>
        <taxon>Ixodida</taxon>
        <taxon>Ixodoidea</taxon>
        <taxon>Ixodidae</taxon>
        <taxon>Ixodinae</taxon>
        <taxon>Ixodes</taxon>
    </lineage>
</organism>
<proteinExistence type="predicted"/>
<dbReference type="EMBL" id="JABSTQ010011316">
    <property type="protein sequence ID" value="KAG0412866.1"/>
    <property type="molecule type" value="Genomic_DNA"/>
</dbReference>
<evidence type="ECO:0000313" key="2">
    <source>
        <dbReference type="Proteomes" id="UP000805193"/>
    </source>
</evidence>
<gene>
    <name evidence="1" type="ORF">HPB47_009987</name>
</gene>
<sequence length="207" mass="22963">MRRDDGSATSSCNRLAEFASTVNDSSEVEVQRPSSAASASASPTIRETTPCREQAGKGKNSRGKGGSAVPSQYRVNLLTPTHRCGPLTRNILANKITPAELEQQLRHTFFPPPTDTPTHTKPFSPPLDPSHMDGSFPLNELKRALDSLQENTSPGEDQITYQLWNLDDAQLQQLLDYFNRVWQTVDTPAEWKHDTVTMIHKPNIAPK</sequence>
<protein>
    <submittedName>
        <fullName evidence="1">Uncharacterized protein</fullName>
    </submittedName>
</protein>
<evidence type="ECO:0000313" key="1">
    <source>
        <dbReference type="EMBL" id="KAG0412866.1"/>
    </source>
</evidence>
<dbReference type="Proteomes" id="UP000805193">
    <property type="component" value="Unassembled WGS sequence"/>
</dbReference>